<keyword evidence="1" id="KW-0732">Signal</keyword>
<dbReference type="Proteomes" id="UP000266841">
    <property type="component" value="Unassembled WGS sequence"/>
</dbReference>
<protein>
    <submittedName>
        <fullName evidence="2">Uncharacterized protein</fullName>
    </submittedName>
</protein>
<dbReference type="eggNOG" id="ENOG502SFJE">
    <property type="taxonomic scope" value="Eukaryota"/>
</dbReference>
<dbReference type="OrthoDB" id="189613at2759"/>
<dbReference type="EMBL" id="AGNL01020740">
    <property type="protein sequence ID" value="EJK60738.1"/>
    <property type="molecule type" value="Genomic_DNA"/>
</dbReference>
<evidence type="ECO:0000313" key="3">
    <source>
        <dbReference type="Proteomes" id="UP000266841"/>
    </source>
</evidence>
<proteinExistence type="predicted"/>
<feature type="chain" id="PRO_5003837508" evidence="1">
    <location>
        <begin position="19"/>
        <end position="366"/>
    </location>
</feature>
<accession>K0S3W8</accession>
<feature type="signal peptide" evidence="1">
    <location>
        <begin position="1"/>
        <end position="18"/>
    </location>
</feature>
<dbReference type="AlphaFoldDB" id="K0S3W8"/>
<evidence type="ECO:0000256" key="1">
    <source>
        <dbReference type="SAM" id="SignalP"/>
    </source>
</evidence>
<comment type="caution">
    <text evidence="2">The sequence shown here is derived from an EMBL/GenBank/DDBJ whole genome shotgun (WGS) entry which is preliminary data.</text>
</comment>
<name>K0S3W8_THAOC</name>
<evidence type="ECO:0000313" key="2">
    <source>
        <dbReference type="EMBL" id="EJK60738.1"/>
    </source>
</evidence>
<sequence>MSLMASVLAIMHALEVESFQPTSFAKGTRRCCGGQTYFLSSSSLDESELKIKLAEYLKKRKEANADDAAKAEVGKVIGGTRGNAVLEFVSGAPNKERQVDEAPEVFDYDELSKYGFSDLLPAIMENGGRRAMYKLMDMDEPAIPSRITTPKKYTKLVIDRTGETDGGRYSGLQMSTLLDDDEMGRALDEAQRKTREGKRLGKKIAEEDYVMPFADKRNVGPKQTPLWTPEKLDEVGKQAGEVQAWARRERLNKLKRDENELLEISGELRIYSIFAAVTCALAYGRATPNAASLLGLDPSGLDALQIPALALIAASIGSAVVNAALLAPPKRRSSAIWGVKGLMGGPLAIRQLRELDDLQTFGELEQ</sequence>
<gene>
    <name evidence="2" type="ORF">THAOC_18857</name>
</gene>
<keyword evidence="3" id="KW-1185">Reference proteome</keyword>
<reference evidence="2 3" key="1">
    <citation type="journal article" date="2012" name="Genome Biol.">
        <title>Genome and low-iron response of an oceanic diatom adapted to chronic iron limitation.</title>
        <authorList>
            <person name="Lommer M."/>
            <person name="Specht M."/>
            <person name="Roy A.S."/>
            <person name="Kraemer L."/>
            <person name="Andreson R."/>
            <person name="Gutowska M.A."/>
            <person name="Wolf J."/>
            <person name="Bergner S.V."/>
            <person name="Schilhabel M.B."/>
            <person name="Klostermeier U.C."/>
            <person name="Beiko R.G."/>
            <person name="Rosenstiel P."/>
            <person name="Hippler M."/>
            <person name="Laroche J."/>
        </authorList>
    </citation>
    <scope>NUCLEOTIDE SEQUENCE [LARGE SCALE GENOMIC DNA]</scope>
    <source>
        <strain evidence="2 3">CCMP1005</strain>
    </source>
</reference>
<organism evidence="2 3">
    <name type="scientific">Thalassiosira oceanica</name>
    <name type="common">Marine diatom</name>
    <dbReference type="NCBI Taxonomy" id="159749"/>
    <lineage>
        <taxon>Eukaryota</taxon>
        <taxon>Sar</taxon>
        <taxon>Stramenopiles</taxon>
        <taxon>Ochrophyta</taxon>
        <taxon>Bacillariophyta</taxon>
        <taxon>Coscinodiscophyceae</taxon>
        <taxon>Thalassiosirophycidae</taxon>
        <taxon>Thalassiosirales</taxon>
        <taxon>Thalassiosiraceae</taxon>
        <taxon>Thalassiosira</taxon>
    </lineage>
</organism>
<dbReference type="OMA" id="LICHYLA"/>